<dbReference type="HOGENOM" id="CLU_045148_2_1_1"/>
<evidence type="ECO:0000259" key="2">
    <source>
        <dbReference type="Pfam" id="PF24802"/>
    </source>
</evidence>
<feature type="domain" description="DUF7703" evidence="2">
    <location>
        <begin position="75"/>
        <end position="313"/>
    </location>
</feature>
<feature type="transmembrane region" description="Helical" evidence="1">
    <location>
        <begin position="261"/>
        <end position="286"/>
    </location>
</feature>
<sequence>MWGEASNNVVRKLLANGVNAHALRWDLLQGESSRHSLHRIGDLPTRMAANSSASSSSFSSAAEGITGGYTGDSLTIKVMIAFFLGLAMYNAVELQVLIFGTFKRFRGLYFWSLLISSMGIFPYCIGFLFKYFSILTNAKWFSLLLLSVGWYPLITGQAIVLYSRLHLLLTGERRDKILKWTKWMIIVDAIVLHIPTTVLTIGSNSDTHTQAFVDGYNVMEKVQMCGFFLQEVVLSSIYIMEAIRILRSSVQMNTKRLMYQLLAINVLIITLDLGLLGLECASLYILETITKPAFYSIKLKLEFAILGKLVDFVGGRNSSLPFARDEKRSSSALNGGTDISEFVDLTKVDTDVTRTSQPSQPKRTSIWSRPGIRGQDFDLEIARLEHVETLPSEARIPNGDFASPRQ</sequence>
<organism evidence="3 4">
    <name type="scientific">Cladophialophora bantiana (strain ATCC 10958 / CBS 173.52 / CDC B-1940 / NIH 8579)</name>
    <name type="common">Xylohypha bantiana</name>
    <dbReference type="NCBI Taxonomy" id="1442370"/>
    <lineage>
        <taxon>Eukaryota</taxon>
        <taxon>Fungi</taxon>
        <taxon>Dikarya</taxon>
        <taxon>Ascomycota</taxon>
        <taxon>Pezizomycotina</taxon>
        <taxon>Eurotiomycetes</taxon>
        <taxon>Chaetothyriomycetidae</taxon>
        <taxon>Chaetothyriales</taxon>
        <taxon>Herpotrichiellaceae</taxon>
        <taxon>Cladophialophora</taxon>
    </lineage>
</organism>
<feature type="transmembrane region" description="Helical" evidence="1">
    <location>
        <begin position="108"/>
        <end position="129"/>
    </location>
</feature>
<dbReference type="PANTHER" id="PTHR37013:SF3">
    <property type="entry name" value="INTEGRAL MEMBRANE PROTEIN (AFU_ORTHOLOGUE AFUA_1G05950)"/>
    <property type="match status" value="1"/>
</dbReference>
<dbReference type="GeneID" id="27697462"/>
<reference evidence="3" key="1">
    <citation type="submission" date="2015-01" db="EMBL/GenBank/DDBJ databases">
        <title>The Genome Sequence of Cladophialophora bantiana CBS 173.52.</title>
        <authorList>
            <consortium name="The Broad Institute Genomics Platform"/>
            <person name="Cuomo C."/>
            <person name="de Hoog S."/>
            <person name="Gorbushina A."/>
            <person name="Stielow B."/>
            <person name="Teixiera M."/>
            <person name="Abouelleil A."/>
            <person name="Chapman S.B."/>
            <person name="Priest M."/>
            <person name="Young S.K."/>
            <person name="Wortman J."/>
            <person name="Nusbaum C."/>
            <person name="Birren B."/>
        </authorList>
    </citation>
    <scope>NUCLEOTIDE SEQUENCE [LARGE SCALE GENOMIC DNA]</scope>
    <source>
        <strain evidence="3">CBS 173.52</strain>
    </source>
</reference>
<feature type="transmembrane region" description="Helical" evidence="1">
    <location>
        <begin position="221"/>
        <end position="240"/>
    </location>
</feature>
<protein>
    <recommendedName>
        <fullName evidence="2">DUF7703 domain-containing protein</fullName>
    </recommendedName>
</protein>
<evidence type="ECO:0000313" key="3">
    <source>
        <dbReference type="EMBL" id="KIW94558.1"/>
    </source>
</evidence>
<dbReference type="Pfam" id="PF24802">
    <property type="entry name" value="DUF7703"/>
    <property type="match status" value="1"/>
</dbReference>
<accession>A0A0D2HMJ7</accession>
<gene>
    <name evidence="3" type="ORF">Z519_04534</name>
</gene>
<keyword evidence="1" id="KW-1133">Transmembrane helix</keyword>
<feature type="transmembrane region" description="Helical" evidence="1">
    <location>
        <begin position="141"/>
        <end position="162"/>
    </location>
</feature>
<keyword evidence="1" id="KW-0472">Membrane</keyword>
<dbReference type="Proteomes" id="UP000053789">
    <property type="component" value="Unassembled WGS sequence"/>
</dbReference>
<feature type="transmembrane region" description="Helical" evidence="1">
    <location>
        <begin position="183"/>
        <end position="201"/>
    </location>
</feature>
<keyword evidence="1" id="KW-0812">Transmembrane</keyword>
<evidence type="ECO:0000313" key="4">
    <source>
        <dbReference type="Proteomes" id="UP000053789"/>
    </source>
</evidence>
<dbReference type="OrthoDB" id="405906at2759"/>
<dbReference type="VEuPathDB" id="FungiDB:Z519_04534"/>
<feature type="transmembrane region" description="Helical" evidence="1">
    <location>
        <begin position="78"/>
        <end position="101"/>
    </location>
</feature>
<proteinExistence type="predicted"/>
<evidence type="ECO:0000256" key="1">
    <source>
        <dbReference type="SAM" id="Phobius"/>
    </source>
</evidence>
<dbReference type="AlphaFoldDB" id="A0A0D2HMJ7"/>
<dbReference type="PANTHER" id="PTHR37013">
    <property type="entry name" value="INTEGRAL MEMBRANE PROTEIN (AFU_ORTHOLOGUE AFUA_1G05950)-RELATED"/>
    <property type="match status" value="1"/>
</dbReference>
<dbReference type="RefSeq" id="XP_016621227.1">
    <property type="nucleotide sequence ID" value="XM_016762280.1"/>
</dbReference>
<keyword evidence="4" id="KW-1185">Reference proteome</keyword>
<dbReference type="EMBL" id="KN846985">
    <property type="protein sequence ID" value="KIW94558.1"/>
    <property type="molecule type" value="Genomic_DNA"/>
</dbReference>
<dbReference type="InterPro" id="IPR056120">
    <property type="entry name" value="DUF7703"/>
</dbReference>
<name>A0A0D2HMJ7_CLAB1</name>